<keyword evidence="2" id="KW-0813">Transport</keyword>
<evidence type="ECO:0000256" key="7">
    <source>
        <dbReference type="ARBA" id="ARBA00023136"/>
    </source>
</evidence>
<dbReference type="STRING" id="595536.GCA_000178815_01975"/>
<comment type="subcellular location">
    <subcellularLocation>
        <location evidence="1">Cell inner membrane</location>
        <topology evidence="1">Multi-pass membrane protein</topology>
    </subcellularLocation>
</comment>
<dbReference type="EMBL" id="CP023737">
    <property type="protein sequence ID" value="ATQ69221.1"/>
    <property type="molecule type" value="Genomic_DNA"/>
</dbReference>
<gene>
    <name evidence="10" type="ORF">CQW49_16035</name>
</gene>
<accession>A0A2D2D2I0</accession>
<feature type="transmembrane region" description="Helical" evidence="8">
    <location>
        <begin position="286"/>
        <end position="303"/>
    </location>
</feature>
<keyword evidence="6 8" id="KW-1133">Transmembrane helix</keyword>
<evidence type="ECO:0000256" key="2">
    <source>
        <dbReference type="ARBA" id="ARBA00022448"/>
    </source>
</evidence>
<keyword evidence="11" id="KW-1185">Reference proteome</keyword>
<evidence type="ECO:0000256" key="5">
    <source>
        <dbReference type="ARBA" id="ARBA00022692"/>
    </source>
</evidence>
<dbReference type="InterPro" id="IPR036259">
    <property type="entry name" value="MFS_trans_sf"/>
</dbReference>
<feature type="transmembrane region" description="Helical" evidence="8">
    <location>
        <begin position="256"/>
        <end position="274"/>
    </location>
</feature>
<dbReference type="Proteomes" id="UP000230709">
    <property type="component" value="Chromosome"/>
</dbReference>
<feature type="transmembrane region" description="Helical" evidence="8">
    <location>
        <begin position="315"/>
        <end position="338"/>
    </location>
</feature>
<evidence type="ECO:0000256" key="8">
    <source>
        <dbReference type="SAM" id="Phobius"/>
    </source>
</evidence>
<feature type="transmembrane region" description="Helical" evidence="8">
    <location>
        <begin position="108"/>
        <end position="132"/>
    </location>
</feature>
<reference evidence="11" key="1">
    <citation type="submission" date="2017-10" db="EMBL/GenBank/DDBJ databases">
        <title>Completed PacBio SMRT sequence of Methylosinus trichosporium OB3b reveals presence of a third large plasmid.</title>
        <authorList>
            <person name="Charles T.C."/>
            <person name="Lynch M.D.J."/>
            <person name="Heil J.R."/>
            <person name="Cheng J."/>
        </authorList>
    </citation>
    <scope>NUCLEOTIDE SEQUENCE [LARGE SCALE GENOMIC DNA]</scope>
    <source>
        <strain evidence="11">OB3b</strain>
    </source>
</reference>
<feature type="transmembrane region" description="Helical" evidence="8">
    <location>
        <begin position="350"/>
        <end position="370"/>
    </location>
</feature>
<feature type="transmembrane region" description="Helical" evidence="8">
    <location>
        <begin position="180"/>
        <end position="202"/>
    </location>
</feature>
<dbReference type="InterPro" id="IPR024989">
    <property type="entry name" value="MFS_assoc_dom"/>
</dbReference>
<dbReference type="SUPFAM" id="SSF103473">
    <property type="entry name" value="MFS general substrate transporter"/>
    <property type="match status" value="1"/>
</dbReference>
<feature type="transmembrane region" description="Helical" evidence="8">
    <location>
        <begin position="153"/>
        <end position="174"/>
    </location>
</feature>
<feature type="transmembrane region" description="Helical" evidence="8">
    <location>
        <begin position="85"/>
        <end position="102"/>
    </location>
</feature>
<feature type="transmembrane region" description="Helical" evidence="8">
    <location>
        <begin position="376"/>
        <end position="396"/>
    </location>
</feature>
<feature type="domain" description="Major facilitator superfamily associated" evidence="9">
    <location>
        <begin position="23"/>
        <end position="375"/>
    </location>
</feature>
<organism evidence="10 11">
    <name type="scientific">Methylosinus trichosporium (strain ATCC 35070 / NCIMB 11131 / UNIQEM 75 / OB3b)</name>
    <dbReference type="NCBI Taxonomy" id="595536"/>
    <lineage>
        <taxon>Bacteria</taxon>
        <taxon>Pseudomonadati</taxon>
        <taxon>Pseudomonadota</taxon>
        <taxon>Alphaproteobacteria</taxon>
        <taxon>Hyphomicrobiales</taxon>
        <taxon>Methylocystaceae</taxon>
        <taxon>Methylosinus</taxon>
    </lineage>
</organism>
<feature type="transmembrane region" description="Helical" evidence="8">
    <location>
        <begin position="222"/>
        <end position="244"/>
    </location>
</feature>
<protein>
    <submittedName>
        <fullName evidence="10">MFS transporter</fullName>
    </submittedName>
</protein>
<proteinExistence type="predicted"/>
<dbReference type="PANTHER" id="PTHR23522:SF10">
    <property type="entry name" value="3-PHENYLPROPIONIC ACID TRANSPORTER-RELATED"/>
    <property type="match status" value="1"/>
</dbReference>
<dbReference type="KEGG" id="mtw:CQW49_16035"/>
<evidence type="ECO:0000256" key="6">
    <source>
        <dbReference type="ARBA" id="ARBA00022989"/>
    </source>
</evidence>
<dbReference type="InterPro" id="IPR026032">
    <property type="entry name" value="HcaT-like"/>
</dbReference>
<dbReference type="PANTHER" id="PTHR23522">
    <property type="entry name" value="BLL5896 PROTEIN"/>
    <property type="match status" value="1"/>
</dbReference>
<dbReference type="Gene3D" id="1.20.1250.20">
    <property type="entry name" value="MFS general substrate transporter like domains"/>
    <property type="match status" value="2"/>
</dbReference>
<keyword evidence="3" id="KW-1003">Cell membrane</keyword>
<evidence type="ECO:0000256" key="4">
    <source>
        <dbReference type="ARBA" id="ARBA00022519"/>
    </source>
</evidence>
<evidence type="ECO:0000256" key="3">
    <source>
        <dbReference type="ARBA" id="ARBA00022475"/>
    </source>
</evidence>
<evidence type="ECO:0000256" key="1">
    <source>
        <dbReference type="ARBA" id="ARBA00004429"/>
    </source>
</evidence>
<evidence type="ECO:0000313" key="11">
    <source>
        <dbReference type="Proteomes" id="UP000230709"/>
    </source>
</evidence>
<evidence type="ECO:0000259" key="9">
    <source>
        <dbReference type="Pfam" id="PF12832"/>
    </source>
</evidence>
<keyword evidence="4" id="KW-0997">Cell inner membrane</keyword>
<feature type="transmembrane region" description="Helical" evidence="8">
    <location>
        <begin position="24"/>
        <end position="47"/>
    </location>
</feature>
<dbReference type="GO" id="GO:0030395">
    <property type="term" value="F:lactose binding"/>
    <property type="evidence" value="ECO:0007669"/>
    <property type="project" value="TreeGrafter"/>
</dbReference>
<evidence type="ECO:0000313" key="10">
    <source>
        <dbReference type="EMBL" id="ATQ69221.1"/>
    </source>
</evidence>
<sequence>MSETRGRHAAATIERGTDHAELRLSLLFASIYAIVGVQLPFFSIWLSGRGLDALQIAAILAVQPVIRIGSTLIASRRADRHGDHGAMLVACAAGVAAGYAATGLSHGFAAILCMVALVALAQGPIAPLADGISFEQARRRRELGLPQMHYSWVRGWGSVSILIFLAASGPIAGALPGEDIIWLLAGVGALSCLWSLAALIGLRHAAPICALRRNPPVERPGLVILLIAAATLIQSSHSMVNAFGALHWKQMGHSDTFVAFAWVVALATEVAAFLMAGRWFGGEARAVSFLMVGGVAAVFRWMLMSLDLNPAGIFFAQALHGASCAAVQIGPAYLLAALGGRERQAQAQAWLAAAIAGGNGLFTLLSGPLYTMMGEHAYLAMAGFAFLGTLLSFGVAKLADEWRASTHIATAEPQHSGAA</sequence>
<dbReference type="NCBIfam" id="NF037955">
    <property type="entry name" value="mfs"/>
    <property type="match status" value="1"/>
</dbReference>
<name>A0A2D2D2I0_METT3</name>
<dbReference type="RefSeq" id="WP_003611714.1">
    <property type="nucleotide sequence ID" value="NZ_ADVE02000001.1"/>
</dbReference>
<feature type="transmembrane region" description="Helical" evidence="8">
    <location>
        <begin position="53"/>
        <end position="73"/>
    </location>
</feature>
<keyword evidence="5 8" id="KW-0812">Transmembrane</keyword>
<dbReference type="AlphaFoldDB" id="A0A2D2D2I0"/>
<dbReference type="GO" id="GO:0015528">
    <property type="term" value="F:lactose:proton symporter activity"/>
    <property type="evidence" value="ECO:0007669"/>
    <property type="project" value="TreeGrafter"/>
</dbReference>
<dbReference type="Pfam" id="PF12832">
    <property type="entry name" value="MFS_1_like"/>
    <property type="match status" value="1"/>
</dbReference>
<dbReference type="PIRSF" id="PIRSF004925">
    <property type="entry name" value="HcaT"/>
    <property type="match status" value="1"/>
</dbReference>
<dbReference type="GO" id="GO:0005886">
    <property type="term" value="C:plasma membrane"/>
    <property type="evidence" value="ECO:0007669"/>
    <property type="project" value="UniProtKB-SubCell"/>
</dbReference>
<keyword evidence="7 8" id="KW-0472">Membrane</keyword>